<dbReference type="Gene3D" id="2.50.20.10">
    <property type="entry name" value="Lipoprotein localisation LolA/LolB/LppX"/>
    <property type="match status" value="1"/>
</dbReference>
<gene>
    <name evidence="2" type="ORF">OL497_30985</name>
</gene>
<feature type="chain" id="PRO_5047097572" description="Outer membrane lipoprotein-sorting protein" evidence="1">
    <location>
        <begin position="25"/>
        <end position="239"/>
    </location>
</feature>
<proteinExistence type="predicted"/>
<keyword evidence="1" id="KW-0732">Signal</keyword>
<evidence type="ECO:0000313" key="2">
    <source>
        <dbReference type="EMBL" id="MCW3488359.1"/>
    </source>
</evidence>
<dbReference type="RefSeq" id="WP_264735161.1">
    <property type="nucleotide sequence ID" value="NZ_JAPDNR010000001.1"/>
</dbReference>
<evidence type="ECO:0000256" key="1">
    <source>
        <dbReference type="SAM" id="SignalP"/>
    </source>
</evidence>
<protein>
    <recommendedName>
        <fullName evidence="4">Outer membrane lipoprotein-sorting protein</fullName>
    </recommendedName>
</protein>
<dbReference type="EMBL" id="JAPDNS010000002">
    <property type="protein sequence ID" value="MCW3488359.1"/>
    <property type="molecule type" value="Genomic_DNA"/>
</dbReference>
<feature type="signal peptide" evidence="1">
    <location>
        <begin position="1"/>
        <end position="24"/>
    </location>
</feature>
<keyword evidence="3" id="KW-1185">Reference proteome</keyword>
<evidence type="ECO:0000313" key="3">
    <source>
        <dbReference type="Proteomes" id="UP001207742"/>
    </source>
</evidence>
<evidence type="ECO:0008006" key="4">
    <source>
        <dbReference type="Google" id="ProtNLM"/>
    </source>
</evidence>
<dbReference type="Proteomes" id="UP001207742">
    <property type="component" value="Unassembled WGS sequence"/>
</dbReference>
<reference evidence="2 3" key="1">
    <citation type="submission" date="2022-10" db="EMBL/GenBank/DDBJ databases">
        <title>Chitinophaga nivalis PC15 sp. nov., isolated from Pyeongchang county, South Korea.</title>
        <authorList>
            <person name="Trinh H.N."/>
        </authorList>
    </citation>
    <scope>NUCLEOTIDE SEQUENCE [LARGE SCALE GENOMIC DNA]</scope>
    <source>
        <strain evidence="2 3">PC14</strain>
    </source>
</reference>
<comment type="caution">
    <text evidence="2">The sequence shown here is derived from an EMBL/GenBank/DDBJ whole genome shotgun (WGS) entry which is preliminary data.</text>
</comment>
<organism evidence="2 3">
    <name type="scientific">Chitinophaga nivalis</name>
    <dbReference type="NCBI Taxonomy" id="2991709"/>
    <lineage>
        <taxon>Bacteria</taxon>
        <taxon>Pseudomonadati</taxon>
        <taxon>Bacteroidota</taxon>
        <taxon>Chitinophagia</taxon>
        <taxon>Chitinophagales</taxon>
        <taxon>Chitinophagaceae</taxon>
        <taxon>Chitinophaga</taxon>
    </lineage>
</organism>
<accession>A0ABT3IWK9</accession>
<name>A0ABT3IWK9_9BACT</name>
<sequence>MKGMKVLTWAVAFLMAGISTYAQSLEEIVDKNIAAMGGANKFKTVQTQYVEGKMEVQGMEVPLKRWVKQDEGMRLEFNVQGTTNIQVVTSTAGWSLMPVMMQTTPQDMDAATFKLMKTQLDLKGDFYDYKARGKQLSLLGKEDVNGAPAYKLKIVSADGTEGLAFVDAANFYLVKAVNKVEIQGQSVELVTLMSDYRKTPEGFAYPAVTEQQPSGVKINIEKVVTNQPVESSLFEKPAK</sequence>